<keyword evidence="6" id="KW-0675">Receptor</keyword>
<evidence type="ECO:0000259" key="9">
    <source>
        <dbReference type="PROSITE" id="PS50262"/>
    </source>
</evidence>
<dbReference type="Proteomes" id="UP000472260">
    <property type="component" value="Unassembled WGS sequence"/>
</dbReference>
<evidence type="ECO:0000256" key="3">
    <source>
        <dbReference type="ARBA" id="ARBA00022989"/>
    </source>
</evidence>
<dbReference type="PROSITE" id="PS50262">
    <property type="entry name" value="G_PROTEIN_RECEP_F1_2"/>
    <property type="match status" value="1"/>
</dbReference>
<evidence type="ECO:0000256" key="7">
    <source>
        <dbReference type="ARBA" id="ARBA00023224"/>
    </source>
</evidence>
<feature type="transmembrane region" description="Helical" evidence="8">
    <location>
        <begin position="149"/>
        <end position="169"/>
    </location>
</feature>
<dbReference type="GO" id="GO:0016020">
    <property type="term" value="C:membrane"/>
    <property type="evidence" value="ECO:0007669"/>
    <property type="project" value="UniProtKB-SubCell"/>
</dbReference>
<dbReference type="GO" id="GO:0008142">
    <property type="term" value="F:oxysterol binding"/>
    <property type="evidence" value="ECO:0007669"/>
    <property type="project" value="InterPro"/>
</dbReference>
<protein>
    <submittedName>
        <fullName evidence="10">G protein-coupled receptor 17</fullName>
    </submittedName>
</protein>
<feature type="transmembrane region" description="Helical" evidence="8">
    <location>
        <begin position="198"/>
        <end position="222"/>
    </location>
</feature>
<evidence type="ECO:0000313" key="10">
    <source>
        <dbReference type="Ensembl" id="ENSSANP00000000494.1"/>
    </source>
</evidence>
<reference evidence="10" key="1">
    <citation type="submission" date="2025-08" db="UniProtKB">
        <authorList>
            <consortium name="Ensembl"/>
        </authorList>
    </citation>
    <scope>IDENTIFICATION</scope>
</reference>
<evidence type="ECO:0000256" key="5">
    <source>
        <dbReference type="ARBA" id="ARBA00023136"/>
    </source>
</evidence>
<keyword evidence="5 8" id="KW-0472">Membrane</keyword>
<sequence>LNNNNKAVLSYNFLSSRAYSQIGIYLSSHLENILLSTFYIVIFILSVPSNALALWVFCHHNTNNTPSKEFLKHLAIADMSYVLVLPMRVIYHMSDSHWPLGEGACRMVGFLFFVNLYCSMYFMTCISVDRLLACVVPHKTLNLRKTRNAKVVSAVLWLMVTISMLPVLFSKKEVTRQMQNVTVCEKLYIEKSSNPTGALVSTAIAFVIPLVTLSISYILIFAKVKQMTFQERTPAQRKAMRMIVLTVVNFLIAFVPYHIHRFVFILQHDDMSRSESERQMLHLGNRITSALTCVSGVLDPVMYFFLARNYQETLLQLCGRNPKDEQSTT</sequence>
<evidence type="ECO:0000256" key="2">
    <source>
        <dbReference type="ARBA" id="ARBA00022692"/>
    </source>
</evidence>
<keyword evidence="4" id="KW-0297">G-protein coupled receptor</keyword>
<feature type="transmembrane region" description="Helical" evidence="8">
    <location>
        <begin position="70"/>
        <end position="90"/>
    </location>
</feature>
<accession>A0A671K2Y5</accession>
<keyword evidence="11" id="KW-1185">Reference proteome</keyword>
<dbReference type="SUPFAM" id="SSF81321">
    <property type="entry name" value="Family A G protein-coupled receptor-like"/>
    <property type="match status" value="1"/>
</dbReference>
<organism evidence="10 11">
    <name type="scientific">Sinocyclocheilus anshuiensis</name>
    <dbReference type="NCBI Taxonomy" id="1608454"/>
    <lineage>
        <taxon>Eukaryota</taxon>
        <taxon>Metazoa</taxon>
        <taxon>Chordata</taxon>
        <taxon>Craniata</taxon>
        <taxon>Vertebrata</taxon>
        <taxon>Euteleostomi</taxon>
        <taxon>Actinopterygii</taxon>
        <taxon>Neopterygii</taxon>
        <taxon>Teleostei</taxon>
        <taxon>Ostariophysi</taxon>
        <taxon>Cypriniformes</taxon>
        <taxon>Cyprinidae</taxon>
        <taxon>Cyprininae</taxon>
        <taxon>Sinocyclocheilus</taxon>
    </lineage>
</organism>
<feature type="transmembrane region" description="Helical" evidence="8">
    <location>
        <begin position="110"/>
        <end position="128"/>
    </location>
</feature>
<dbReference type="PRINTS" id="PR00237">
    <property type="entry name" value="GPCRRHODOPSN"/>
</dbReference>
<keyword evidence="2 8" id="KW-0812">Transmembrane</keyword>
<feature type="transmembrane region" description="Helical" evidence="8">
    <location>
        <begin position="287"/>
        <end position="306"/>
    </location>
</feature>
<feature type="transmembrane region" description="Helical" evidence="8">
    <location>
        <begin position="33"/>
        <end position="58"/>
    </location>
</feature>
<comment type="subcellular location">
    <subcellularLocation>
        <location evidence="1">Membrane</location>
        <topology evidence="1">Multi-pass membrane protein</topology>
    </subcellularLocation>
</comment>
<proteinExistence type="predicted"/>
<feature type="transmembrane region" description="Helical" evidence="8">
    <location>
        <begin position="243"/>
        <end position="267"/>
    </location>
</feature>
<evidence type="ECO:0000256" key="4">
    <source>
        <dbReference type="ARBA" id="ARBA00023040"/>
    </source>
</evidence>
<evidence type="ECO:0000256" key="1">
    <source>
        <dbReference type="ARBA" id="ARBA00004141"/>
    </source>
</evidence>
<dbReference type="Gene3D" id="1.20.1070.10">
    <property type="entry name" value="Rhodopsin 7-helix transmembrane proteins"/>
    <property type="match status" value="1"/>
</dbReference>
<reference evidence="10" key="2">
    <citation type="submission" date="2025-09" db="UniProtKB">
        <authorList>
            <consortium name="Ensembl"/>
        </authorList>
    </citation>
    <scope>IDENTIFICATION</scope>
</reference>
<dbReference type="PANTHER" id="PTHR24237">
    <property type="entry name" value="G-PROTEIN COUPLED RECEPTOR"/>
    <property type="match status" value="1"/>
</dbReference>
<dbReference type="PRINTS" id="PR01157">
    <property type="entry name" value="P2YPURNOCPTR"/>
</dbReference>
<dbReference type="Ensembl" id="ENSSANT00000000557.1">
    <property type="protein sequence ID" value="ENSSANP00000000494.1"/>
    <property type="gene ID" value="ENSSANG00000000348.1"/>
</dbReference>
<evidence type="ECO:0000256" key="6">
    <source>
        <dbReference type="ARBA" id="ARBA00023170"/>
    </source>
</evidence>
<keyword evidence="7" id="KW-0807">Transducer</keyword>
<evidence type="ECO:0000313" key="11">
    <source>
        <dbReference type="Proteomes" id="UP000472260"/>
    </source>
</evidence>
<dbReference type="Pfam" id="PF00001">
    <property type="entry name" value="7tm_1"/>
    <property type="match status" value="1"/>
</dbReference>
<dbReference type="AlphaFoldDB" id="A0A671K2Y5"/>
<feature type="domain" description="G-protein coupled receptors family 1 profile" evidence="9">
    <location>
        <begin position="49"/>
        <end position="303"/>
    </location>
</feature>
<name>A0A671K2Y5_9TELE</name>
<dbReference type="InterPro" id="IPR000276">
    <property type="entry name" value="GPCR_Rhodpsn"/>
</dbReference>
<evidence type="ECO:0000256" key="8">
    <source>
        <dbReference type="SAM" id="Phobius"/>
    </source>
</evidence>
<dbReference type="InterPro" id="IPR017452">
    <property type="entry name" value="GPCR_Rhodpsn_7TM"/>
</dbReference>
<dbReference type="GO" id="GO:0004930">
    <property type="term" value="F:G protein-coupled receptor activity"/>
    <property type="evidence" value="ECO:0007669"/>
    <property type="project" value="UniProtKB-KW"/>
</dbReference>
<keyword evidence="3 8" id="KW-1133">Transmembrane helix</keyword>
<dbReference type="InterPro" id="IPR047160">
    <property type="entry name" value="GP183-like"/>
</dbReference>